<organism evidence="1 2">
    <name type="scientific">Candidatus Magnetobacterium bavaricum</name>
    <dbReference type="NCBI Taxonomy" id="29290"/>
    <lineage>
        <taxon>Bacteria</taxon>
        <taxon>Pseudomonadati</taxon>
        <taxon>Nitrospirota</taxon>
        <taxon>Thermodesulfovibrionia</taxon>
        <taxon>Thermodesulfovibrionales</taxon>
        <taxon>Candidatus Magnetobacteriaceae</taxon>
        <taxon>Candidatus Magnetobacterium</taxon>
    </lineage>
</organism>
<accession>A0A0F3GPZ3</accession>
<evidence type="ECO:0000313" key="1">
    <source>
        <dbReference type="EMBL" id="KJU83882.1"/>
    </source>
</evidence>
<dbReference type="EMBL" id="LACI01001696">
    <property type="protein sequence ID" value="KJU83882.1"/>
    <property type="molecule type" value="Genomic_DNA"/>
</dbReference>
<keyword evidence="2" id="KW-1185">Reference proteome</keyword>
<evidence type="ECO:0000313" key="2">
    <source>
        <dbReference type="Proteomes" id="UP000033423"/>
    </source>
</evidence>
<dbReference type="AlphaFoldDB" id="A0A0F3GPZ3"/>
<gene>
    <name evidence="1" type="ORF">MBAV_003921</name>
</gene>
<protein>
    <submittedName>
        <fullName evidence="1">Uncharacterized protein</fullName>
    </submittedName>
</protein>
<reference evidence="1 2" key="1">
    <citation type="submission" date="2015-02" db="EMBL/GenBank/DDBJ databases">
        <title>Single-cell genomics of uncultivated deep-branching MTB reveals a conserved set of magnetosome genes.</title>
        <authorList>
            <person name="Kolinko S."/>
            <person name="Richter M."/>
            <person name="Glockner F.O."/>
            <person name="Brachmann A."/>
            <person name="Schuler D."/>
        </authorList>
    </citation>
    <scope>NUCLEOTIDE SEQUENCE [LARGE SCALE GENOMIC DNA]</scope>
    <source>
        <strain evidence="1">TM-1</strain>
    </source>
</reference>
<proteinExistence type="predicted"/>
<dbReference type="Proteomes" id="UP000033423">
    <property type="component" value="Unassembled WGS sequence"/>
</dbReference>
<comment type="caution">
    <text evidence="1">The sequence shown here is derived from an EMBL/GenBank/DDBJ whole genome shotgun (WGS) entry which is preliminary data.</text>
</comment>
<sequence>MSLRKRLSDTFIAAICTVISSTNPPCCIRIVSLSCVWTLNCVPLSGAFSILLAELCVIIKSSP</sequence>
<name>A0A0F3GPZ3_9BACT</name>